<reference evidence="2" key="1">
    <citation type="journal article" date="2020" name="Fungal Divers.">
        <title>Resolving the Mortierellaceae phylogeny through synthesis of multi-gene phylogenetics and phylogenomics.</title>
        <authorList>
            <person name="Vandepol N."/>
            <person name="Liber J."/>
            <person name="Desiro A."/>
            <person name="Na H."/>
            <person name="Kennedy M."/>
            <person name="Barry K."/>
            <person name="Grigoriev I.V."/>
            <person name="Miller A.N."/>
            <person name="O'Donnell K."/>
            <person name="Stajich J.E."/>
            <person name="Bonito G."/>
        </authorList>
    </citation>
    <scope>NUCLEOTIDE SEQUENCE</scope>
    <source>
        <strain evidence="2">KOD948</strain>
    </source>
</reference>
<name>A0A9P6Q523_9FUNG</name>
<evidence type="ECO:0000313" key="3">
    <source>
        <dbReference type="Proteomes" id="UP000726737"/>
    </source>
</evidence>
<evidence type="ECO:0000313" key="2">
    <source>
        <dbReference type="EMBL" id="KAG0260076.1"/>
    </source>
</evidence>
<dbReference type="Proteomes" id="UP000726737">
    <property type="component" value="Unassembled WGS sequence"/>
</dbReference>
<evidence type="ECO:0000256" key="1">
    <source>
        <dbReference type="SAM" id="MobiDB-lite"/>
    </source>
</evidence>
<accession>A0A9P6Q523</accession>
<comment type="caution">
    <text evidence="2">The sequence shown here is derived from an EMBL/GenBank/DDBJ whole genome shotgun (WGS) entry which is preliminary data.</text>
</comment>
<gene>
    <name evidence="2" type="ORF">BG011_002147</name>
</gene>
<feature type="region of interest" description="Disordered" evidence="1">
    <location>
        <begin position="282"/>
        <end position="314"/>
    </location>
</feature>
<sequence>MLTIPTASGHSVTYPLHSATIQQATPSIITTIPTSAFMMPADPAEYLARTVSFSPPQLHPQVMAQPPLSSTVQQCFVASEAMSSAAHVPISVPASVRQVRASSKTISEDKPEETKEEAREALEVMFQIRASKIRQAIENGQLATAEALQHKVIQRRESLAEGVQRPLLQLLQEPRKSLEPQEPIVLSSSSSPNEHILSSQSLGADFKSTAPDNNDVNLSMDESFVDQEMAWIQLTQCMSYQQEQQRGLQLPDQSMPQCVQQPFPDPQWQVTMMAMMMDRNQPTESVGNHSQGSRNRSFMSSSGVVTFPGQQPSF</sequence>
<dbReference type="OrthoDB" id="2414652at2759"/>
<protein>
    <submittedName>
        <fullName evidence="2">Uncharacterized protein</fullName>
    </submittedName>
</protein>
<organism evidence="2 3">
    <name type="scientific">Mortierella polycephala</name>
    <dbReference type="NCBI Taxonomy" id="41804"/>
    <lineage>
        <taxon>Eukaryota</taxon>
        <taxon>Fungi</taxon>
        <taxon>Fungi incertae sedis</taxon>
        <taxon>Mucoromycota</taxon>
        <taxon>Mortierellomycotina</taxon>
        <taxon>Mortierellomycetes</taxon>
        <taxon>Mortierellales</taxon>
        <taxon>Mortierellaceae</taxon>
        <taxon>Mortierella</taxon>
    </lineage>
</organism>
<dbReference type="AlphaFoldDB" id="A0A9P6Q523"/>
<keyword evidence="3" id="KW-1185">Reference proteome</keyword>
<proteinExistence type="predicted"/>
<dbReference type="EMBL" id="JAAAJA010000165">
    <property type="protein sequence ID" value="KAG0260076.1"/>
    <property type="molecule type" value="Genomic_DNA"/>
</dbReference>